<dbReference type="SUPFAM" id="SSF51735">
    <property type="entry name" value="NAD(P)-binding Rossmann-fold domains"/>
    <property type="match status" value="1"/>
</dbReference>
<feature type="domain" description="NAD(P)-binding" evidence="2">
    <location>
        <begin position="128"/>
        <end position="236"/>
    </location>
</feature>
<feature type="region of interest" description="Disordered" evidence="1">
    <location>
        <begin position="70"/>
        <end position="95"/>
    </location>
</feature>
<evidence type="ECO:0000313" key="4">
    <source>
        <dbReference type="Proteomes" id="UP000292408"/>
    </source>
</evidence>
<dbReference type="SUPFAM" id="SSF55961">
    <property type="entry name" value="Bet v1-like"/>
    <property type="match status" value="1"/>
</dbReference>
<dbReference type="Pfam" id="PF13460">
    <property type="entry name" value="NAD_binding_10"/>
    <property type="match status" value="1"/>
</dbReference>
<dbReference type="InterPro" id="IPR021295">
    <property type="entry name" value="DUF2867"/>
</dbReference>
<dbReference type="Pfam" id="PF11066">
    <property type="entry name" value="DUF2867"/>
    <property type="match status" value="1"/>
</dbReference>
<proteinExistence type="predicted"/>
<dbReference type="EMBL" id="SGXT01000016">
    <property type="protein sequence ID" value="RZT59180.1"/>
    <property type="molecule type" value="Genomic_DNA"/>
</dbReference>
<dbReference type="PANTHER" id="PTHR12126">
    <property type="entry name" value="NADH-UBIQUINONE OXIDOREDUCTASE 39 KDA SUBUNIT-RELATED"/>
    <property type="match status" value="1"/>
</dbReference>
<evidence type="ECO:0000259" key="2">
    <source>
        <dbReference type="Pfam" id="PF13460"/>
    </source>
</evidence>
<accession>A0A4Q7THF0</accession>
<comment type="caution">
    <text evidence="3">The sequence shown here is derived from an EMBL/GenBank/DDBJ whole genome shotgun (WGS) entry which is preliminary data.</text>
</comment>
<evidence type="ECO:0000256" key="1">
    <source>
        <dbReference type="SAM" id="MobiDB-lite"/>
    </source>
</evidence>
<keyword evidence="4" id="KW-1185">Reference proteome</keyword>
<organism evidence="3 4">
    <name type="scientific">Microcella alkaliphila</name>
    <dbReference type="NCBI Taxonomy" id="279828"/>
    <lineage>
        <taxon>Bacteria</taxon>
        <taxon>Bacillati</taxon>
        <taxon>Actinomycetota</taxon>
        <taxon>Actinomycetes</taxon>
        <taxon>Micrococcales</taxon>
        <taxon>Microbacteriaceae</taxon>
        <taxon>Microcella</taxon>
    </lineage>
</organism>
<reference evidence="3 4" key="1">
    <citation type="journal article" date="2015" name="Stand. Genomic Sci.">
        <title>Genomic Encyclopedia of Bacterial and Archaeal Type Strains, Phase III: the genomes of soil and plant-associated and newly described type strains.</title>
        <authorList>
            <person name="Whitman W.B."/>
            <person name="Woyke T."/>
            <person name="Klenk H.P."/>
            <person name="Zhou Y."/>
            <person name="Lilburn T.G."/>
            <person name="Beck B.J."/>
            <person name="De Vos P."/>
            <person name="Vandamme P."/>
            <person name="Eisen J.A."/>
            <person name="Garrity G."/>
            <person name="Hugenholtz P."/>
            <person name="Kyrpides N.C."/>
        </authorList>
    </citation>
    <scope>NUCLEOTIDE SEQUENCE [LARGE SCALE GENOMIC DNA]</scope>
    <source>
        <strain evidence="3 4">AC4r</strain>
    </source>
</reference>
<sequence>MTETRTALLDELSDELLAAHCAERYARGRDSAEGYYRDSFDHDALREQTVVPFRSSATAVQTVVDVPRRAGDLPARGAAAPRGDDRDRQCRPRASPPGIRRLLLGEWMRGARSGGRASVPSMRTLVTGATGYIGGRLVPRLVAAGHTVRVFVRDADRLRDVPWSGDVEVATGDLRSPHDVAAALDGVEVLYYLVHSMTSGRDFETLERRIADTVARAAGEAGVRRIVYLGGLHPDGPLSRHLRSRAEVGEILLASGVPTAVRDVLHYLIGAATLPADVNRTFDIGGPDVLRYGQMMNGYALEAGLKQRPIASLPVLTPYLASQWVNLVTPIPRSLAVPIISSLQYDAICSEHDIEQYIAAPEGGLTGYRQAVRYALAKMREGEVETSWRNAAVAEAPADPLPSDPEWSGATVFVDHREADSDATPDELWRVVEGIGGDNGWYSLPVAWAARGWLDKLVGGVGLRRGRLDPERLQPGDALDFWRVEQLDRGTFLRLRAEMKLPGRAWLEFRVSPREGGGSHLDQRAVFFPSGLGGRLYWGIIIPFHGVIFPGMAEGMARQAEANARIRQEIRAE</sequence>
<dbReference type="AlphaFoldDB" id="A0A4Q7THF0"/>
<feature type="compositionally biased region" description="Low complexity" evidence="1">
    <location>
        <begin position="72"/>
        <end position="81"/>
    </location>
</feature>
<dbReference type="InterPro" id="IPR016040">
    <property type="entry name" value="NAD(P)-bd_dom"/>
</dbReference>
<dbReference type="PANTHER" id="PTHR12126:SF11">
    <property type="entry name" value="NADH DEHYDROGENASE [UBIQUINONE] 1 ALPHA SUBCOMPLEX SUBUNIT 9, MITOCHONDRIAL"/>
    <property type="match status" value="1"/>
</dbReference>
<gene>
    <name evidence="3" type="ORF">EV140_1783</name>
</gene>
<evidence type="ECO:0000313" key="3">
    <source>
        <dbReference type="EMBL" id="RZT59180.1"/>
    </source>
</evidence>
<dbReference type="Proteomes" id="UP000292408">
    <property type="component" value="Unassembled WGS sequence"/>
</dbReference>
<dbReference type="Gene3D" id="3.40.50.720">
    <property type="entry name" value="NAD(P)-binding Rossmann-like Domain"/>
    <property type="match status" value="1"/>
</dbReference>
<name>A0A4Q7THF0_9MICO</name>
<dbReference type="InterPro" id="IPR036291">
    <property type="entry name" value="NAD(P)-bd_dom_sf"/>
</dbReference>
<protein>
    <submittedName>
        <fullName evidence="3">Uncharacterized protein YbjT (DUF2867 family)</fullName>
    </submittedName>
</protein>
<dbReference type="GO" id="GO:0044877">
    <property type="term" value="F:protein-containing complex binding"/>
    <property type="evidence" value="ECO:0007669"/>
    <property type="project" value="TreeGrafter"/>
</dbReference>
<dbReference type="InterPro" id="IPR051207">
    <property type="entry name" value="ComplexI_NDUFA9_subunit"/>
</dbReference>